<evidence type="ECO:0000256" key="3">
    <source>
        <dbReference type="ARBA" id="ARBA00022490"/>
    </source>
</evidence>
<dbReference type="GO" id="GO:0006432">
    <property type="term" value="P:phenylalanyl-tRNA aminoacylation"/>
    <property type="evidence" value="ECO:0007669"/>
    <property type="project" value="UniProtKB-UniRule"/>
</dbReference>
<comment type="catalytic activity">
    <reaction evidence="11">
        <text>tRNA(Phe) + L-phenylalanine + ATP = L-phenylalanyl-tRNA(Phe) + AMP + diphosphate + H(+)</text>
        <dbReference type="Rhea" id="RHEA:19413"/>
        <dbReference type="Rhea" id="RHEA-COMP:9668"/>
        <dbReference type="Rhea" id="RHEA-COMP:9699"/>
        <dbReference type="ChEBI" id="CHEBI:15378"/>
        <dbReference type="ChEBI" id="CHEBI:30616"/>
        <dbReference type="ChEBI" id="CHEBI:33019"/>
        <dbReference type="ChEBI" id="CHEBI:58095"/>
        <dbReference type="ChEBI" id="CHEBI:78442"/>
        <dbReference type="ChEBI" id="CHEBI:78531"/>
        <dbReference type="ChEBI" id="CHEBI:456215"/>
        <dbReference type="EC" id="6.1.1.20"/>
    </reaction>
</comment>
<keyword evidence="9 11" id="KW-0648">Protein biosynthesis</keyword>
<dbReference type="GO" id="GO:0005737">
    <property type="term" value="C:cytoplasm"/>
    <property type="evidence" value="ECO:0007669"/>
    <property type="project" value="UniProtKB-SubCell"/>
</dbReference>
<dbReference type="InterPro" id="IPR045864">
    <property type="entry name" value="aa-tRNA-synth_II/BPL/LPL"/>
</dbReference>
<accession>A0A7C1NBM4</accession>
<dbReference type="PROSITE" id="PS50862">
    <property type="entry name" value="AA_TRNA_LIGASE_II"/>
    <property type="match status" value="1"/>
</dbReference>
<feature type="binding site" evidence="11">
    <location>
        <position position="450"/>
    </location>
    <ligand>
        <name>L-phenylalanine</name>
        <dbReference type="ChEBI" id="CHEBI:58095"/>
    </ligand>
</feature>
<dbReference type="EMBL" id="DSTU01000007">
    <property type="protein sequence ID" value="HFJ54118.1"/>
    <property type="molecule type" value="Genomic_DNA"/>
</dbReference>
<feature type="domain" description="Aminoacyl-transfer RNA synthetases class-II family profile" evidence="12">
    <location>
        <begin position="245"/>
        <end position="497"/>
    </location>
</feature>
<dbReference type="PANTHER" id="PTHR11538">
    <property type="entry name" value="PHENYLALANYL-TRNA SYNTHETASE"/>
    <property type="match status" value="1"/>
</dbReference>
<feature type="binding site" evidence="11">
    <location>
        <position position="346"/>
    </location>
    <ligand>
        <name>L-phenylalanine</name>
        <dbReference type="ChEBI" id="CHEBI:58095"/>
    </ligand>
</feature>
<dbReference type="InterPro" id="IPR002319">
    <property type="entry name" value="Phenylalanyl-tRNA_Synthase"/>
</dbReference>
<gene>
    <name evidence="11" type="primary">pheS</name>
    <name evidence="13" type="ORF">ENP94_04285</name>
    <name evidence="14" type="ORF">ENS16_05460</name>
</gene>
<dbReference type="SUPFAM" id="SSF55681">
    <property type="entry name" value="Class II aaRS and biotin synthetases"/>
    <property type="match status" value="1"/>
</dbReference>
<feature type="binding site" evidence="11">
    <location>
        <position position="427"/>
    </location>
    <ligand>
        <name>Mg(2+)</name>
        <dbReference type="ChEBI" id="CHEBI:18420"/>
        <note>ligand shared with heterodimeric partner</note>
    </ligand>
</feature>
<evidence type="ECO:0000256" key="4">
    <source>
        <dbReference type="ARBA" id="ARBA00022598"/>
    </source>
</evidence>
<dbReference type="AlphaFoldDB" id="A0A7C1NBM4"/>
<keyword evidence="7 11" id="KW-0067">ATP-binding</keyword>
<evidence type="ECO:0000259" key="12">
    <source>
        <dbReference type="PROSITE" id="PS50862"/>
    </source>
</evidence>
<dbReference type="FunFam" id="3.30.930.10:FF:000095">
    <property type="entry name" value="Phenylalanine--tRNA ligase alpha subunit"/>
    <property type="match status" value="1"/>
</dbReference>
<feature type="binding site" evidence="11">
    <location>
        <begin position="385"/>
        <end position="387"/>
    </location>
    <ligand>
        <name>L-phenylalanine</name>
        <dbReference type="ChEBI" id="CHEBI:58095"/>
    </ligand>
</feature>
<dbReference type="GO" id="GO:0004826">
    <property type="term" value="F:phenylalanine-tRNA ligase activity"/>
    <property type="evidence" value="ECO:0007669"/>
    <property type="project" value="UniProtKB-UniRule"/>
</dbReference>
<evidence type="ECO:0000256" key="8">
    <source>
        <dbReference type="ARBA" id="ARBA00022842"/>
    </source>
</evidence>
<sequence>MNLEPELLKALLAAGESGLTVTELVNRLNTDQSLVMAAAVKLKESGLVELIEHTFEELSPGPHWSKKLPERSALERLASEAVVELSRLPALLAKEDVRAEVKWLTKKGWFSRERDRLVLTGKGRRALEGEREPDELVLEQVQERVTVPELKQRIAGVDVEAAVKLLRGREELVRIRQRVERVLKLTEAGRSAAQREAESGGADKEVTQLTPELITSGRWRQVRFRRYDVTLRAREVYPGKEHPLSRIIAEARRAFLEMGFEETASPVVETAFWDFDALFQPQDHPAREMQDTFYLAVPRTGRLPNPELVARVAQTHENGWETGSRGWRNRWDRKLAERLLLRTHTTAATVRALAENPVPPRKVFCIGKVFRRENMDATHLPEFIQIDGIIIDERASLVTLFGTLAEFYRKMGASEVRFRPSYFPYTEPSVEVFANLGRLGWVEMGGAGVFRPEVTIPLGCRATVLAWGLGLERLAMLRFGVTDIRKLYWADIGWLREAKLCR</sequence>
<organism evidence="13">
    <name type="scientific">candidate division WOR-3 bacterium</name>
    <dbReference type="NCBI Taxonomy" id="2052148"/>
    <lineage>
        <taxon>Bacteria</taxon>
        <taxon>Bacteria division WOR-3</taxon>
    </lineage>
</organism>
<dbReference type="Gene3D" id="3.30.930.10">
    <property type="entry name" value="Bira Bifunctional Protein, Domain 2"/>
    <property type="match status" value="1"/>
</dbReference>
<protein>
    <recommendedName>
        <fullName evidence="11">Phenylalanine--tRNA ligase alpha subunit</fullName>
        <ecNumber evidence="11">6.1.1.20</ecNumber>
    </recommendedName>
    <alternativeName>
        <fullName evidence="11">Phenylalanyl-tRNA synthetase alpha subunit</fullName>
        <shortName evidence="11">PheRS</shortName>
    </alternativeName>
</protein>
<evidence type="ECO:0000256" key="10">
    <source>
        <dbReference type="ARBA" id="ARBA00023146"/>
    </source>
</evidence>
<evidence type="ECO:0000256" key="11">
    <source>
        <dbReference type="HAMAP-Rule" id="MF_00282"/>
    </source>
</evidence>
<evidence type="ECO:0000256" key="6">
    <source>
        <dbReference type="ARBA" id="ARBA00022741"/>
    </source>
</evidence>
<dbReference type="InterPro" id="IPR022917">
    <property type="entry name" value="Phe_tRNA_ligase_alpha_bac/arc"/>
</dbReference>
<keyword evidence="3 11" id="KW-0963">Cytoplasm</keyword>
<name>A0A7C1NBM4_UNCW3</name>
<evidence type="ECO:0000256" key="9">
    <source>
        <dbReference type="ARBA" id="ARBA00022917"/>
    </source>
</evidence>
<dbReference type="NCBIfam" id="TIGR00468">
    <property type="entry name" value="pheS"/>
    <property type="match status" value="1"/>
</dbReference>
<evidence type="ECO:0000256" key="7">
    <source>
        <dbReference type="ARBA" id="ARBA00022840"/>
    </source>
</evidence>
<keyword evidence="4 11" id="KW-0436">Ligase</keyword>
<evidence type="ECO:0000256" key="5">
    <source>
        <dbReference type="ARBA" id="ARBA00022723"/>
    </source>
</evidence>
<keyword evidence="8 11" id="KW-0460">Magnesium</keyword>
<dbReference type="GO" id="GO:0000287">
    <property type="term" value="F:magnesium ion binding"/>
    <property type="evidence" value="ECO:0007669"/>
    <property type="project" value="UniProtKB-UniRule"/>
</dbReference>
<keyword evidence="5 11" id="KW-0479">Metal-binding</keyword>
<dbReference type="InterPro" id="IPR006195">
    <property type="entry name" value="aa-tRNA-synth_II"/>
</dbReference>
<dbReference type="HAMAP" id="MF_00282">
    <property type="entry name" value="Phe_tRNA_synth_alpha2"/>
    <property type="match status" value="1"/>
</dbReference>
<comment type="cofactor">
    <cofactor evidence="11">
        <name>Mg(2+)</name>
        <dbReference type="ChEBI" id="CHEBI:18420"/>
    </cofactor>
    <text evidence="11">Binds 2 magnesium ions per tetramer.</text>
</comment>
<comment type="caution">
    <text evidence="13">The sequence shown here is derived from an EMBL/GenBank/DDBJ whole genome shotgun (WGS) entry which is preliminary data.</text>
</comment>
<evidence type="ECO:0000313" key="14">
    <source>
        <dbReference type="EMBL" id="HFJ54118.1"/>
    </source>
</evidence>
<proteinExistence type="inferred from homology"/>
<dbReference type="InterPro" id="IPR004529">
    <property type="entry name" value="Phe-tRNA-synth_IIc_asu"/>
</dbReference>
<dbReference type="CDD" id="cd00496">
    <property type="entry name" value="PheRS_alpha_core"/>
    <property type="match status" value="1"/>
</dbReference>
<reference evidence="13" key="1">
    <citation type="journal article" date="2020" name="mSystems">
        <title>Genome- and Community-Level Interaction Insights into Carbon Utilization and Element Cycling Functions of Hydrothermarchaeota in Hydrothermal Sediment.</title>
        <authorList>
            <person name="Zhou Z."/>
            <person name="Liu Y."/>
            <person name="Xu W."/>
            <person name="Pan J."/>
            <person name="Luo Z.H."/>
            <person name="Li M."/>
        </authorList>
    </citation>
    <scope>NUCLEOTIDE SEQUENCE [LARGE SCALE GENOMIC DNA]</scope>
    <source>
        <strain evidence="13">SpSt-265</strain>
        <strain evidence="14">SpSt-465</strain>
    </source>
</reference>
<evidence type="ECO:0000256" key="1">
    <source>
        <dbReference type="ARBA" id="ARBA00004496"/>
    </source>
</evidence>
<comment type="subcellular location">
    <subcellularLocation>
        <location evidence="1 11">Cytoplasm</location>
    </subcellularLocation>
</comment>
<dbReference type="GO" id="GO:0000049">
    <property type="term" value="F:tRNA binding"/>
    <property type="evidence" value="ECO:0007669"/>
    <property type="project" value="InterPro"/>
</dbReference>
<dbReference type="Pfam" id="PF01409">
    <property type="entry name" value="tRNA-synt_2d"/>
    <property type="match status" value="1"/>
</dbReference>
<comment type="subunit">
    <text evidence="11">Tetramer of two alpha and two beta subunits.</text>
</comment>
<dbReference type="EMBL" id="DSLG01000004">
    <property type="protein sequence ID" value="HEA87212.1"/>
    <property type="molecule type" value="Genomic_DNA"/>
</dbReference>
<evidence type="ECO:0000256" key="2">
    <source>
        <dbReference type="ARBA" id="ARBA00006703"/>
    </source>
</evidence>
<dbReference type="PANTHER" id="PTHR11538:SF40">
    <property type="entry name" value="PHENYLALANINE--TRNA LIGASE ALPHA SUBUNIT"/>
    <property type="match status" value="1"/>
</dbReference>
<dbReference type="NCBIfam" id="NF003210">
    <property type="entry name" value="PRK04172.1"/>
    <property type="match status" value="1"/>
</dbReference>
<dbReference type="EC" id="6.1.1.20" evidence="11"/>
<keyword evidence="10 11" id="KW-0030">Aminoacyl-tRNA synthetase</keyword>
<feature type="binding site" evidence="11">
    <location>
        <position position="425"/>
    </location>
    <ligand>
        <name>L-phenylalanine</name>
        <dbReference type="ChEBI" id="CHEBI:58095"/>
    </ligand>
</feature>
<comment type="similarity">
    <text evidence="2 11">Belongs to the class-II aminoacyl-tRNA synthetase family. Phe-tRNA synthetase alpha subunit type 2 subfamily.</text>
</comment>
<keyword evidence="6 11" id="KW-0547">Nucleotide-binding</keyword>
<evidence type="ECO:0000313" key="13">
    <source>
        <dbReference type="EMBL" id="HEA87212.1"/>
    </source>
</evidence>
<dbReference type="GO" id="GO:0005524">
    <property type="term" value="F:ATP binding"/>
    <property type="evidence" value="ECO:0007669"/>
    <property type="project" value="UniProtKB-UniRule"/>
</dbReference>